<keyword evidence="2" id="KW-1185">Reference proteome</keyword>
<dbReference type="Proteomes" id="UP000315496">
    <property type="component" value="Chromosome 1"/>
</dbReference>
<organism evidence="1 2">
    <name type="scientific">Giardia muris</name>
    <dbReference type="NCBI Taxonomy" id="5742"/>
    <lineage>
        <taxon>Eukaryota</taxon>
        <taxon>Metamonada</taxon>
        <taxon>Diplomonadida</taxon>
        <taxon>Hexamitidae</taxon>
        <taxon>Giardiinae</taxon>
        <taxon>Giardia</taxon>
    </lineage>
</organism>
<dbReference type="EMBL" id="VDLU01000001">
    <property type="protein sequence ID" value="TNJ30023.1"/>
    <property type="molecule type" value="Genomic_DNA"/>
</dbReference>
<reference evidence="1 2" key="1">
    <citation type="submission" date="2019-05" db="EMBL/GenBank/DDBJ databases">
        <title>The compact genome of Giardia muris reveals important steps in the evolution of intestinal protozoan parasites.</title>
        <authorList>
            <person name="Xu F."/>
            <person name="Jimenez-Gonzalez A."/>
            <person name="Einarsson E."/>
            <person name="Astvaldsson A."/>
            <person name="Peirasmaki D."/>
            <person name="Eckmann L."/>
            <person name="Andersson J.O."/>
            <person name="Svard S.G."/>
            <person name="Jerlstrom-Hultqvist J."/>
        </authorList>
    </citation>
    <scope>NUCLEOTIDE SEQUENCE [LARGE SCALE GENOMIC DNA]</scope>
    <source>
        <strain evidence="1 2">Roberts-Thomson</strain>
    </source>
</reference>
<dbReference type="AlphaFoldDB" id="A0A4Z1T7G5"/>
<accession>A0A4Z1T7G5</accession>
<evidence type="ECO:0000313" key="2">
    <source>
        <dbReference type="Proteomes" id="UP000315496"/>
    </source>
</evidence>
<comment type="caution">
    <text evidence="1">The sequence shown here is derived from an EMBL/GenBank/DDBJ whole genome shotgun (WGS) entry which is preliminary data.</text>
</comment>
<evidence type="ECO:0000313" key="1">
    <source>
        <dbReference type="EMBL" id="TNJ30023.1"/>
    </source>
</evidence>
<protein>
    <submittedName>
        <fullName evidence="1">Uncharacterized protein</fullName>
    </submittedName>
</protein>
<gene>
    <name evidence="1" type="ORF">GMRT_13603</name>
</gene>
<name>A0A4Z1T7G5_GIAMU</name>
<sequence length="636" mass="70662">MGSRAKALEGQVGALLSAYVSSLDAEDRISALETRLGRVSTEIGQKMEALTEILALSQDTIAQIADCNAELATLAEVADTELLSLADETTIFVAPVVNNVFHDALYQLLKYIIRSRTGNFLKQGLQEYSKILMSGTRPDTDLLCDDAPEQKRRLLQLGTRIVDKYFDAEGFILQAFIQYCTEISMALLEGRDVKMVRFPRIPDEKLKSRSYHPSSLLNPQMLPLLKQALGSALEAVENVRKRSNDTMIISSLQALASQLEESIKECHSTIVFLLYLVPDVFEGFLEFLEYVHSIVLPVLFNSQYQEPTDSNAVLARKLCQERVGITIQPVSTEFQYFLKEFDASRPSKVSAALSCIMEHEGKKGDGQPGSHEVALPTHMALAFTLAELDEGPYNYAPTREAPSQMLELIKRPVLINLTPEVLRDTGKAVGAYIALMEGLSASALLYIGGLLRLLRDYRSRSSLLTHICSVSDDFYKLLSERFYRLTGAVCGAVVEAVQQKVGGALRCLSIGMQMSILTQSYDCGTPKLSQVITTAIQDSITNRFRQRTVARRLSSLRESDFVFQLAQAGYLHTALERSLTLAPTDMLPYVSEALRHLATEFTAVYRMHERAITQDVVVAKMARARELISRCLLSGN</sequence>
<dbReference type="VEuPathDB" id="GiardiaDB:GMRT_13603"/>
<proteinExistence type="predicted"/>